<feature type="domain" description="T-SNARE coiled-coil homology" evidence="7">
    <location>
        <begin position="479"/>
        <end position="541"/>
    </location>
</feature>
<name>A0ABV6S5V9_9SPHN</name>
<protein>
    <submittedName>
        <fullName evidence="9">Methyl-accepting chemotaxis protein</fullName>
    </submittedName>
</protein>
<comment type="caution">
    <text evidence="9">The sequence shown here is derived from an EMBL/GenBank/DDBJ whole genome shotgun (WGS) entry which is preliminary data.</text>
</comment>
<evidence type="ECO:0000259" key="6">
    <source>
        <dbReference type="PROSITE" id="PS50111"/>
    </source>
</evidence>
<evidence type="ECO:0000256" key="5">
    <source>
        <dbReference type="SAM" id="Phobius"/>
    </source>
</evidence>
<proteinExistence type="inferred from homology"/>
<evidence type="ECO:0000313" key="9">
    <source>
        <dbReference type="EMBL" id="MFC0684451.1"/>
    </source>
</evidence>
<dbReference type="Gene3D" id="1.10.287.950">
    <property type="entry name" value="Methyl-accepting chemotaxis protein"/>
    <property type="match status" value="1"/>
</dbReference>
<dbReference type="SUPFAM" id="SSF158472">
    <property type="entry name" value="HAMP domain-like"/>
    <property type="match status" value="1"/>
</dbReference>
<dbReference type="PROSITE" id="PS50885">
    <property type="entry name" value="HAMP"/>
    <property type="match status" value="2"/>
</dbReference>
<dbReference type="InterPro" id="IPR051310">
    <property type="entry name" value="MCP_chemotaxis"/>
</dbReference>
<feature type="transmembrane region" description="Helical" evidence="5">
    <location>
        <begin position="12"/>
        <end position="31"/>
    </location>
</feature>
<evidence type="ECO:0000259" key="8">
    <source>
        <dbReference type="PROSITE" id="PS50885"/>
    </source>
</evidence>
<dbReference type="InterPro" id="IPR003660">
    <property type="entry name" value="HAMP_dom"/>
</dbReference>
<dbReference type="PROSITE" id="PS50192">
    <property type="entry name" value="T_SNARE"/>
    <property type="match status" value="1"/>
</dbReference>
<evidence type="ECO:0000256" key="1">
    <source>
        <dbReference type="ARBA" id="ARBA00022500"/>
    </source>
</evidence>
<comment type="similarity">
    <text evidence="2">Belongs to the methyl-accepting chemotaxis (MCP) protein family.</text>
</comment>
<dbReference type="Pfam" id="PF00015">
    <property type="entry name" value="MCPsignal"/>
    <property type="match status" value="1"/>
</dbReference>
<dbReference type="PROSITE" id="PS50111">
    <property type="entry name" value="CHEMOTAXIS_TRANSDUC_2"/>
    <property type="match status" value="1"/>
</dbReference>
<dbReference type="PANTHER" id="PTHR43531">
    <property type="entry name" value="PROTEIN ICFG"/>
    <property type="match status" value="1"/>
</dbReference>
<evidence type="ECO:0000259" key="7">
    <source>
        <dbReference type="PROSITE" id="PS50192"/>
    </source>
</evidence>
<dbReference type="RefSeq" id="WP_267219494.1">
    <property type="nucleotide sequence ID" value="NZ_JAPCWC010000004.1"/>
</dbReference>
<gene>
    <name evidence="9" type="ORF">ACFFF8_07580</name>
</gene>
<dbReference type="Gene3D" id="1.10.8.500">
    <property type="entry name" value="HAMP domain in histidine kinase"/>
    <property type="match status" value="1"/>
</dbReference>
<reference evidence="9 10" key="1">
    <citation type="submission" date="2024-09" db="EMBL/GenBank/DDBJ databases">
        <authorList>
            <person name="Sun Q."/>
            <person name="Mori K."/>
        </authorList>
    </citation>
    <scope>NUCLEOTIDE SEQUENCE [LARGE SCALE GENOMIC DNA]</scope>
    <source>
        <strain evidence="9 10">CICC 11035S</strain>
    </source>
</reference>
<dbReference type="InterPro" id="IPR000727">
    <property type="entry name" value="T_SNARE_dom"/>
</dbReference>
<dbReference type="SMART" id="SM00304">
    <property type="entry name" value="HAMP"/>
    <property type="match status" value="2"/>
</dbReference>
<sequence>MIRDQSVRIGRLLVGLVALAIVIAGFTTYKIRFGGPIQAKHALQDEMLADILPPPAYVVEPYLDATLAVNEPTEAARRLDDMARLQTEFRQRQAYWRDAPLPGEVAPQMTRVIATAATFWEAVDRQFVPAVRARDEEAMQRVHRSVLTPLYHRQHEDVVKLVETSRAYSARELQRDMLLTSASLTLSALIAIGVAVAIGWTAAQAQSRVVRPLEDARLAFGELAAGRLETAIPGLDRTDELGAMARAMDVFRRSGLDNREAESAQHDLVEALSSGLRKLADKDLEAKIHDRFPADYEQVRRNFNAAVEALAAAMTTVGTGSGNLSRTIGEIRMATDDLSARNQQQAANLEETAASMQLVSNRVRESAATATRARSAVTLAHAETGESAEVVQQAVTAMAAIESSAQEIGTIVDVIDAIAFQTNLLALNAGVEAARAGDAGKGFAVVAAEVRALAQRSADAAQNIKLLIARSAEQVGEGVALVSESGSRLGEIAARIAELNDMIAAMAQSAMDQSTELDQVSTAISELDRVTQRNAAMVEQTTAATRELESEAHTLTALMAQFRTQRGIGHAGSLPAPDSRTEVRRLQPAA</sequence>
<evidence type="ECO:0000256" key="3">
    <source>
        <dbReference type="PROSITE-ProRule" id="PRU00284"/>
    </source>
</evidence>
<evidence type="ECO:0000313" key="10">
    <source>
        <dbReference type="Proteomes" id="UP001589858"/>
    </source>
</evidence>
<dbReference type="InterPro" id="IPR004089">
    <property type="entry name" value="MCPsignal_dom"/>
</dbReference>
<dbReference type="SMART" id="SM00283">
    <property type="entry name" value="MA"/>
    <property type="match status" value="1"/>
</dbReference>
<feature type="compositionally biased region" description="Basic and acidic residues" evidence="4">
    <location>
        <begin position="579"/>
        <end position="590"/>
    </location>
</feature>
<feature type="domain" description="Methyl-accepting transducer" evidence="6">
    <location>
        <begin position="320"/>
        <end position="549"/>
    </location>
</feature>
<keyword evidence="5" id="KW-1133">Transmembrane helix</keyword>
<dbReference type="PANTHER" id="PTHR43531:SF11">
    <property type="entry name" value="METHYL-ACCEPTING CHEMOTAXIS PROTEIN 3"/>
    <property type="match status" value="1"/>
</dbReference>
<dbReference type="PRINTS" id="PR00260">
    <property type="entry name" value="CHEMTRNSDUCR"/>
</dbReference>
<dbReference type="InterPro" id="IPR004090">
    <property type="entry name" value="Chemotax_Me-accpt_rcpt"/>
</dbReference>
<dbReference type="Pfam" id="PF00672">
    <property type="entry name" value="HAMP"/>
    <property type="match status" value="1"/>
</dbReference>
<dbReference type="SUPFAM" id="SSF58104">
    <property type="entry name" value="Methyl-accepting chemotaxis protein (MCP) signaling domain"/>
    <property type="match status" value="1"/>
</dbReference>
<dbReference type="CDD" id="cd11386">
    <property type="entry name" value="MCP_signal"/>
    <property type="match status" value="1"/>
</dbReference>
<evidence type="ECO:0000256" key="4">
    <source>
        <dbReference type="SAM" id="MobiDB-lite"/>
    </source>
</evidence>
<keyword evidence="1" id="KW-0145">Chemotaxis</keyword>
<feature type="domain" description="HAMP" evidence="8">
    <location>
        <begin position="269"/>
        <end position="315"/>
    </location>
</feature>
<feature type="domain" description="HAMP" evidence="8">
    <location>
        <begin position="207"/>
        <end position="260"/>
    </location>
</feature>
<keyword evidence="3" id="KW-0807">Transducer</keyword>
<dbReference type="EMBL" id="JBHLTM010000027">
    <property type="protein sequence ID" value="MFC0684451.1"/>
    <property type="molecule type" value="Genomic_DNA"/>
</dbReference>
<keyword evidence="5" id="KW-0472">Membrane</keyword>
<organism evidence="9 10">
    <name type="scientific">Novosphingobium clariflavum</name>
    <dbReference type="NCBI Taxonomy" id="2029884"/>
    <lineage>
        <taxon>Bacteria</taxon>
        <taxon>Pseudomonadati</taxon>
        <taxon>Pseudomonadota</taxon>
        <taxon>Alphaproteobacteria</taxon>
        <taxon>Sphingomonadales</taxon>
        <taxon>Sphingomonadaceae</taxon>
        <taxon>Novosphingobium</taxon>
    </lineage>
</organism>
<keyword evidence="5" id="KW-0812">Transmembrane</keyword>
<accession>A0ABV6S5V9</accession>
<dbReference type="Proteomes" id="UP001589858">
    <property type="component" value="Unassembled WGS sequence"/>
</dbReference>
<evidence type="ECO:0000256" key="2">
    <source>
        <dbReference type="ARBA" id="ARBA00029447"/>
    </source>
</evidence>
<keyword evidence="10" id="KW-1185">Reference proteome</keyword>
<feature type="region of interest" description="Disordered" evidence="4">
    <location>
        <begin position="568"/>
        <end position="590"/>
    </location>
</feature>